<dbReference type="OrthoDB" id="3234307at2759"/>
<keyword evidence="2" id="KW-1185">Reference proteome</keyword>
<proteinExistence type="predicted"/>
<dbReference type="EMBL" id="KN837114">
    <property type="protein sequence ID" value="KIJ44957.1"/>
    <property type="molecule type" value="Genomic_DNA"/>
</dbReference>
<name>A0A0C9VRF3_SPHS4</name>
<dbReference type="Proteomes" id="UP000054279">
    <property type="component" value="Unassembled WGS sequence"/>
</dbReference>
<dbReference type="HOGENOM" id="CLU_176680_0_0_1"/>
<sequence length="110" mass="12633">MTLQAHHAHWKESILGQKIVDVRHWPGKENKVADGISHRWTGFEGACNDGEDFNVEPGWESMYGGVMNNIFSMNHVSTMVNLNERFAQEPYFLEIIEWLEEGQLSANNDN</sequence>
<reference evidence="1 2" key="1">
    <citation type="submission" date="2014-06" db="EMBL/GenBank/DDBJ databases">
        <title>Evolutionary Origins and Diversification of the Mycorrhizal Mutualists.</title>
        <authorList>
            <consortium name="DOE Joint Genome Institute"/>
            <consortium name="Mycorrhizal Genomics Consortium"/>
            <person name="Kohler A."/>
            <person name="Kuo A."/>
            <person name="Nagy L.G."/>
            <person name="Floudas D."/>
            <person name="Copeland A."/>
            <person name="Barry K.W."/>
            <person name="Cichocki N."/>
            <person name="Veneault-Fourrey C."/>
            <person name="LaButti K."/>
            <person name="Lindquist E.A."/>
            <person name="Lipzen A."/>
            <person name="Lundell T."/>
            <person name="Morin E."/>
            <person name="Murat C."/>
            <person name="Riley R."/>
            <person name="Ohm R."/>
            <person name="Sun H."/>
            <person name="Tunlid A."/>
            <person name="Henrissat B."/>
            <person name="Grigoriev I.V."/>
            <person name="Hibbett D.S."/>
            <person name="Martin F."/>
        </authorList>
    </citation>
    <scope>NUCLEOTIDE SEQUENCE [LARGE SCALE GENOMIC DNA]</scope>
    <source>
        <strain evidence="1 2">SS14</strain>
    </source>
</reference>
<evidence type="ECO:0000313" key="2">
    <source>
        <dbReference type="Proteomes" id="UP000054279"/>
    </source>
</evidence>
<evidence type="ECO:0000313" key="1">
    <source>
        <dbReference type="EMBL" id="KIJ44957.1"/>
    </source>
</evidence>
<gene>
    <name evidence="1" type="ORF">M422DRAFT_167568</name>
</gene>
<dbReference type="AlphaFoldDB" id="A0A0C9VRF3"/>
<organism evidence="1 2">
    <name type="scientific">Sphaerobolus stellatus (strain SS14)</name>
    <dbReference type="NCBI Taxonomy" id="990650"/>
    <lineage>
        <taxon>Eukaryota</taxon>
        <taxon>Fungi</taxon>
        <taxon>Dikarya</taxon>
        <taxon>Basidiomycota</taxon>
        <taxon>Agaricomycotina</taxon>
        <taxon>Agaricomycetes</taxon>
        <taxon>Phallomycetidae</taxon>
        <taxon>Geastrales</taxon>
        <taxon>Sphaerobolaceae</taxon>
        <taxon>Sphaerobolus</taxon>
    </lineage>
</organism>
<protein>
    <submittedName>
        <fullName evidence="1">Uncharacterized protein</fullName>
    </submittedName>
</protein>
<accession>A0A0C9VRF3</accession>